<dbReference type="AlphaFoldDB" id="A0A8J6BG88"/>
<evidence type="ECO:0000313" key="1">
    <source>
        <dbReference type="EMBL" id="KAG9461973.1"/>
    </source>
</evidence>
<proteinExistence type="predicted"/>
<dbReference type="EMBL" id="WNTK01014704">
    <property type="protein sequence ID" value="KAG9461973.1"/>
    <property type="molecule type" value="Genomic_DNA"/>
</dbReference>
<gene>
    <name evidence="1" type="ORF">GDO78_015216</name>
</gene>
<keyword evidence="2" id="KW-1185">Reference proteome</keyword>
<comment type="caution">
    <text evidence="1">The sequence shown here is derived from an EMBL/GenBank/DDBJ whole genome shotgun (WGS) entry which is preliminary data.</text>
</comment>
<evidence type="ECO:0000313" key="2">
    <source>
        <dbReference type="Proteomes" id="UP000770717"/>
    </source>
</evidence>
<sequence>MPVVVLEKLPKRRPFSELTSFSATVGWPCSSLAFCSVLLQNADCVISLKPRSLYSILAAFSYIWTIFLGEVPERGREVWVLPVFSAMCI</sequence>
<organism evidence="1 2">
    <name type="scientific">Eleutherodactylus coqui</name>
    <name type="common">Puerto Rican coqui</name>
    <dbReference type="NCBI Taxonomy" id="57060"/>
    <lineage>
        <taxon>Eukaryota</taxon>
        <taxon>Metazoa</taxon>
        <taxon>Chordata</taxon>
        <taxon>Craniata</taxon>
        <taxon>Vertebrata</taxon>
        <taxon>Euteleostomi</taxon>
        <taxon>Amphibia</taxon>
        <taxon>Batrachia</taxon>
        <taxon>Anura</taxon>
        <taxon>Neobatrachia</taxon>
        <taxon>Hyloidea</taxon>
        <taxon>Eleutherodactylidae</taxon>
        <taxon>Eleutherodactylinae</taxon>
        <taxon>Eleutherodactylus</taxon>
        <taxon>Eleutherodactylus</taxon>
    </lineage>
</organism>
<name>A0A8J6BG88_ELECQ</name>
<dbReference type="Proteomes" id="UP000770717">
    <property type="component" value="Unassembled WGS sequence"/>
</dbReference>
<accession>A0A8J6BG88</accession>
<reference evidence="1" key="1">
    <citation type="thesis" date="2020" institute="ProQuest LLC" country="789 East Eisenhower Parkway, Ann Arbor, MI, USA">
        <title>Comparative Genomics and Chromosome Evolution.</title>
        <authorList>
            <person name="Mudd A.B."/>
        </authorList>
    </citation>
    <scope>NUCLEOTIDE SEQUENCE</scope>
    <source>
        <strain evidence="1">HN-11 Male</strain>
        <tissue evidence="1">Kidney and liver</tissue>
    </source>
</reference>
<protein>
    <submittedName>
        <fullName evidence="1">Uncharacterized protein</fullName>
    </submittedName>
</protein>